<dbReference type="GO" id="GO:0003677">
    <property type="term" value="F:DNA binding"/>
    <property type="evidence" value="ECO:0007669"/>
    <property type="project" value="InterPro"/>
</dbReference>
<organism evidence="1 2">
    <name type="scientific">Serratia fonticola</name>
    <dbReference type="NCBI Taxonomy" id="47917"/>
    <lineage>
        <taxon>Bacteria</taxon>
        <taxon>Pseudomonadati</taxon>
        <taxon>Pseudomonadota</taxon>
        <taxon>Gammaproteobacteria</taxon>
        <taxon>Enterobacterales</taxon>
        <taxon>Yersiniaceae</taxon>
        <taxon>Serratia</taxon>
    </lineage>
</organism>
<evidence type="ECO:0008006" key="3">
    <source>
        <dbReference type="Google" id="ProtNLM"/>
    </source>
</evidence>
<accession>A0AAW3WSJ0</accession>
<evidence type="ECO:0000313" key="1">
    <source>
        <dbReference type="EMBL" id="MBC3213427.1"/>
    </source>
</evidence>
<dbReference type="Proteomes" id="UP000659084">
    <property type="component" value="Unassembled WGS sequence"/>
</dbReference>
<evidence type="ECO:0000313" key="2">
    <source>
        <dbReference type="Proteomes" id="UP000659084"/>
    </source>
</evidence>
<comment type="caution">
    <text evidence="1">The sequence shown here is derived from an EMBL/GenBank/DDBJ whole genome shotgun (WGS) entry which is preliminary data.</text>
</comment>
<dbReference type="Pfam" id="PF14549">
    <property type="entry name" value="P22_Cro"/>
    <property type="match status" value="1"/>
</dbReference>
<dbReference type="RefSeq" id="WP_024529634.1">
    <property type="nucleotide sequence ID" value="NZ_JACBIV010000012.1"/>
</dbReference>
<protein>
    <recommendedName>
        <fullName evidence="3">DNA-binding transcriptional regulator DicC</fullName>
    </recommendedName>
</protein>
<dbReference type="AlphaFoldDB" id="A0AAW3WSJ0"/>
<sequence length="68" mass="7448">MYTKDAIAYFKTKAALAKAAGVRKPTVYGWGELVPEGRAARLERLTNGALKYDLSLYQNRDGIQKGAA</sequence>
<dbReference type="InterPro" id="IPR010982">
    <property type="entry name" value="Lambda_DNA-bd_dom_sf"/>
</dbReference>
<proteinExistence type="predicted"/>
<name>A0AAW3WSJ0_SERFO</name>
<dbReference type="SUPFAM" id="SSF47413">
    <property type="entry name" value="lambda repressor-like DNA-binding domains"/>
    <property type="match status" value="1"/>
</dbReference>
<dbReference type="Gene3D" id="1.10.260.40">
    <property type="entry name" value="lambda repressor-like DNA-binding domains"/>
    <property type="match status" value="1"/>
</dbReference>
<reference evidence="1" key="1">
    <citation type="submission" date="2020-08" db="EMBL/GenBank/DDBJ databases">
        <title>Food and environmental bacterial isolates.</title>
        <authorList>
            <person name="Richter L."/>
            <person name="Du Plessis E.M."/>
            <person name="Duvenage S."/>
            <person name="Allam M."/>
            <person name="Korsten L."/>
        </authorList>
    </citation>
    <scope>NUCLEOTIDE SEQUENCE</scope>
    <source>
        <strain evidence="1">UPMP2127</strain>
    </source>
</reference>
<gene>
    <name evidence="1" type="ORF">H8J20_14850</name>
</gene>
<dbReference type="EMBL" id="JACNYO010000014">
    <property type="protein sequence ID" value="MBC3213427.1"/>
    <property type="molecule type" value="Genomic_DNA"/>
</dbReference>